<evidence type="ECO:0000313" key="3">
    <source>
        <dbReference type="Proteomes" id="UP001554567"/>
    </source>
</evidence>
<dbReference type="PIRSF" id="PIRSF005962">
    <property type="entry name" value="Pept_M20D_amidohydro"/>
    <property type="match status" value="1"/>
</dbReference>
<proteinExistence type="predicted"/>
<keyword evidence="3" id="KW-1185">Reference proteome</keyword>
<reference evidence="2 3" key="1">
    <citation type="submission" date="2024-07" db="EMBL/GenBank/DDBJ databases">
        <authorList>
            <person name="Dulla G.F.J."/>
            <person name="Delorm J.G."/>
        </authorList>
    </citation>
    <scope>NUCLEOTIDE SEQUENCE [LARGE SCALE GENOMIC DNA]</scope>
    <source>
        <strain evidence="2 3">JGD 233</strain>
    </source>
</reference>
<dbReference type="Gene3D" id="3.40.630.10">
    <property type="entry name" value="Zn peptidases"/>
    <property type="match status" value="1"/>
</dbReference>
<name>A0ABV3N6N4_9GAMM</name>
<dbReference type="NCBIfam" id="TIGR01891">
    <property type="entry name" value="amidohydrolases"/>
    <property type="match status" value="1"/>
</dbReference>
<dbReference type="PANTHER" id="PTHR11014">
    <property type="entry name" value="PEPTIDASE M20 FAMILY MEMBER"/>
    <property type="match status" value="1"/>
</dbReference>
<dbReference type="Gene3D" id="3.30.70.360">
    <property type="match status" value="1"/>
</dbReference>
<accession>A0ABV3N6N4</accession>
<comment type="caution">
    <text evidence="2">The sequence shown here is derived from an EMBL/GenBank/DDBJ whole genome shotgun (WGS) entry which is preliminary data.</text>
</comment>
<dbReference type="PANTHER" id="PTHR11014:SF63">
    <property type="entry name" value="METALLOPEPTIDASE, PUTATIVE (AFU_ORTHOLOGUE AFUA_6G09600)-RELATED"/>
    <property type="match status" value="1"/>
</dbReference>
<gene>
    <name evidence="2" type="ORF">ABW286_20320</name>
</gene>
<dbReference type="EMBL" id="JBFKZN010000013">
    <property type="protein sequence ID" value="MEW5291494.1"/>
    <property type="molecule type" value="Genomic_DNA"/>
</dbReference>
<evidence type="ECO:0000313" key="2">
    <source>
        <dbReference type="EMBL" id="MEW5291494.1"/>
    </source>
</evidence>
<dbReference type="InterPro" id="IPR002933">
    <property type="entry name" value="Peptidase_M20"/>
</dbReference>
<dbReference type="InterPro" id="IPR017439">
    <property type="entry name" value="Amidohydrolase"/>
</dbReference>
<dbReference type="Proteomes" id="UP001554567">
    <property type="component" value="Unassembled WGS sequence"/>
</dbReference>
<keyword evidence="1" id="KW-0378">Hydrolase</keyword>
<sequence>MHPLHQALAARKSSWVAFRRDLHQHPEIGFDQFRTRDLVASQLEKMGFSISHQPDTTGVIATLRAGTGDKVLAIRAEMDALPLQEESGKAWSSKTAGKFHGCGHDGHVAILLCAAEYLAEHRPFDGTLHLIFQPAAELLYGSRVMLAEGLFAQFPCDAVFALHTMPGLPEGAFHFRSGAMMASCDTLNIEISASGGQADASLTAAQIKTFIVRKASLFGPSTIISGEIQSDGNPGQLSRLKLRVGTLDPQRREQLLHRIEDEVHAQAKKVNTTARVRHINGCPVLFNAAEETAFAISVARELVDESLICTDTPPLTRSEDFAFMLDENPQGAYLMIGAGEGPMLHHPAYDFNDELIIPAAAYWCLLARRFLATA</sequence>
<organism evidence="2 3">
    <name type="scientific">Erwinia papayae</name>
    <dbReference type="NCBI Taxonomy" id="206499"/>
    <lineage>
        <taxon>Bacteria</taxon>
        <taxon>Pseudomonadati</taxon>
        <taxon>Pseudomonadota</taxon>
        <taxon>Gammaproteobacteria</taxon>
        <taxon>Enterobacterales</taxon>
        <taxon>Erwiniaceae</taxon>
        <taxon>Erwinia</taxon>
    </lineage>
</organism>
<dbReference type="RefSeq" id="WP_367168518.1">
    <property type="nucleotide sequence ID" value="NZ_JBFKZN010000013.1"/>
</dbReference>
<evidence type="ECO:0000256" key="1">
    <source>
        <dbReference type="ARBA" id="ARBA00022801"/>
    </source>
</evidence>
<protein>
    <submittedName>
        <fullName evidence="2">Amidohydrolase</fullName>
    </submittedName>
</protein>
<dbReference type="Pfam" id="PF01546">
    <property type="entry name" value="Peptidase_M20"/>
    <property type="match status" value="1"/>
</dbReference>
<dbReference type="SUPFAM" id="SSF53187">
    <property type="entry name" value="Zn-dependent exopeptidases"/>
    <property type="match status" value="1"/>
</dbReference>